<feature type="domain" description="N-acetyltransferase" evidence="1">
    <location>
        <begin position="4"/>
        <end position="141"/>
    </location>
</feature>
<dbReference type="Pfam" id="PF00583">
    <property type="entry name" value="Acetyltransf_1"/>
    <property type="match status" value="1"/>
</dbReference>
<dbReference type="SUPFAM" id="SSF55729">
    <property type="entry name" value="Acyl-CoA N-acyltransferases (Nat)"/>
    <property type="match status" value="1"/>
</dbReference>
<reference evidence="2 3" key="1">
    <citation type="submission" date="2018-06" db="EMBL/GenBank/DDBJ databases">
        <title>The draft genome sequence of Crocinitomix sp. SM1701.</title>
        <authorList>
            <person name="Zhang X."/>
        </authorList>
    </citation>
    <scope>NUCLEOTIDE SEQUENCE [LARGE SCALE GENOMIC DNA]</scope>
    <source>
        <strain evidence="2 3">SM1701</strain>
    </source>
</reference>
<dbReference type="Gene3D" id="3.40.630.30">
    <property type="match status" value="1"/>
</dbReference>
<dbReference type="RefSeq" id="WP_111062969.1">
    <property type="nucleotide sequence ID" value="NZ_JBHUCU010000032.1"/>
</dbReference>
<sequence>MQNIIFKLIPTSEILSVLPLLMQLNQKETKETLSERLLEMTTQNYECVGIYDGAKLIGIAGLWFQTRHYSGRSIEPDHVIILDEYRNKGLGKRLFEWIDNYAKSKNCTAVELNSYVGNTASHKFYYNEGFKIMGFHFVKQF</sequence>
<evidence type="ECO:0000313" key="2">
    <source>
        <dbReference type="EMBL" id="PZE16923.1"/>
    </source>
</evidence>
<dbReference type="PROSITE" id="PS51186">
    <property type="entry name" value="GNAT"/>
    <property type="match status" value="1"/>
</dbReference>
<keyword evidence="2" id="KW-0808">Transferase</keyword>
<name>A0A2W1NCW1_9FLAO</name>
<dbReference type="AlphaFoldDB" id="A0A2W1NCW1"/>
<evidence type="ECO:0000259" key="1">
    <source>
        <dbReference type="PROSITE" id="PS51186"/>
    </source>
</evidence>
<organism evidence="2 3">
    <name type="scientific">Putridiphycobacter roseus</name>
    <dbReference type="NCBI Taxonomy" id="2219161"/>
    <lineage>
        <taxon>Bacteria</taxon>
        <taxon>Pseudomonadati</taxon>
        <taxon>Bacteroidota</taxon>
        <taxon>Flavobacteriia</taxon>
        <taxon>Flavobacteriales</taxon>
        <taxon>Crocinitomicaceae</taxon>
        <taxon>Putridiphycobacter</taxon>
    </lineage>
</organism>
<evidence type="ECO:0000313" key="3">
    <source>
        <dbReference type="Proteomes" id="UP000249248"/>
    </source>
</evidence>
<dbReference type="CDD" id="cd04301">
    <property type="entry name" value="NAT_SF"/>
    <property type="match status" value="1"/>
</dbReference>
<gene>
    <name evidence="2" type="ORF">DNU06_09195</name>
</gene>
<accession>A0A2W1NCW1</accession>
<proteinExistence type="predicted"/>
<dbReference type="InterPro" id="IPR000182">
    <property type="entry name" value="GNAT_dom"/>
</dbReference>
<protein>
    <submittedName>
        <fullName evidence="2">GNAT family N-acetyltransferase</fullName>
    </submittedName>
</protein>
<comment type="caution">
    <text evidence="2">The sequence shown here is derived from an EMBL/GenBank/DDBJ whole genome shotgun (WGS) entry which is preliminary data.</text>
</comment>
<dbReference type="OrthoDB" id="9789603at2"/>
<dbReference type="GO" id="GO:0016747">
    <property type="term" value="F:acyltransferase activity, transferring groups other than amino-acyl groups"/>
    <property type="evidence" value="ECO:0007669"/>
    <property type="project" value="InterPro"/>
</dbReference>
<dbReference type="EMBL" id="QKSB01000005">
    <property type="protein sequence ID" value="PZE16923.1"/>
    <property type="molecule type" value="Genomic_DNA"/>
</dbReference>
<dbReference type="Proteomes" id="UP000249248">
    <property type="component" value="Unassembled WGS sequence"/>
</dbReference>
<keyword evidence="3" id="KW-1185">Reference proteome</keyword>
<dbReference type="InterPro" id="IPR016181">
    <property type="entry name" value="Acyl_CoA_acyltransferase"/>
</dbReference>